<evidence type="ECO:0000256" key="1">
    <source>
        <dbReference type="ARBA" id="ARBA00001964"/>
    </source>
</evidence>
<gene>
    <name evidence="9" type="ORF">COO09_16005</name>
</gene>
<dbReference type="Pfam" id="PF02779">
    <property type="entry name" value="Transket_pyr"/>
    <property type="match status" value="1"/>
</dbReference>
<dbReference type="InterPro" id="IPR001017">
    <property type="entry name" value="DH_E1"/>
</dbReference>
<sequence length="653" mass="70272">MLSLFRSMLRIRRFEETASDLFQRGLVKGTAHSYAGQEAIASGTCANLKRLDYIGSYHRGHGHCIAKGAAMERMMAELMGKATGSCGGLGGSMHVADLDLHIIGANGIVGATMPLGTGAALAAKLQGTDRIAVAFFGDGAANQGVFHEALNLASVWTLPMLFICENNQYALSTAYRQATSVAQIACRAAAYSVPGCTIDGNDVVEVHDVVGRAVEQIRMGSGPILIEAMTWRSGAHSMRTNLRDPRTDAEMANWRENDPIRRLERRLLLREEAMMVARIEEIRAAVEAEIQAALDFAARSPAPSPAILESAVYAPHQPHREPTERGMRELSYVEALNEALHQEMARDPEVILLGEDIAETGGIFQVTAGLAGRFGPERVRDTPISEATFCGTGVGAAIAGLRPVVEVQIFDFVTQMMDMIVNQAAKFRFMNGGIATVPVVIRGPQGGGIRLAAQHSQSLEAWFAHIPGLVVIAPSTPYDAKGLLAAAIRDDNPVIFLEHKMLYLGQRAAVPAESYAIPIGKADVKCVGEDVTILATQAMVERSLSAARILKREGISVEVVDPRTIRPLDEETILASVRKTNRLLIVHEACQTGGFGAEVAAMVMEKAFDWLDAPVTRLAARDVPMPFNDELENAVIPSQAAIVAAVRSIVGRN</sequence>
<dbReference type="CDD" id="cd07036">
    <property type="entry name" value="TPP_PYR_E1-PDHc-beta_like"/>
    <property type="match status" value="1"/>
</dbReference>
<evidence type="ECO:0000256" key="5">
    <source>
        <dbReference type="ARBA" id="ARBA00023002"/>
    </source>
</evidence>
<dbReference type="KEGG" id="rdi:CMV14_10075"/>
<evidence type="ECO:0000256" key="2">
    <source>
        <dbReference type="ARBA" id="ARBA00003906"/>
    </source>
</evidence>
<protein>
    <recommendedName>
        <fullName evidence="4">2-oxoglutarate dehydrogenase E1 component</fullName>
    </recommendedName>
    <alternativeName>
        <fullName evidence="7">Alpha-ketoglutarate dehydrogenase</fullName>
    </alternativeName>
</protein>
<evidence type="ECO:0000256" key="3">
    <source>
        <dbReference type="ARBA" id="ARBA00011301"/>
    </source>
</evidence>
<dbReference type="Pfam" id="PF02780">
    <property type="entry name" value="Transketolase_C"/>
    <property type="match status" value="1"/>
</dbReference>
<dbReference type="CDD" id="cd02000">
    <property type="entry name" value="TPP_E1_PDC_ADC_BCADC"/>
    <property type="match status" value="1"/>
</dbReference>
<dbReference type="Gene3D" id="3.40.50.920">
    <property type="match status" value="1"/>
</dbReference>
<evidence type="ECO:0000313" key="10">
    <source>
        <dbReference type="Proteomes" id="UP000218934"/>
    </source>
</evidence>
<comment type="caution">
    <text evidence="9">The sequence shown here is derived from an EMBL/GenBank/DDBJ whole genome shotgun (WGS) entry which is preliminary data.</text>
</comment>
<dbReference type="FunFam" id="3.40.50.920:FF:000001">
    <property type="entry name" value="Pyruvate dehydrogenase E1 beta subunit"/>
    <property type="match status" value="1"/>
</dbReference>
<dbReference type="SMART" id="SM00861">
    <property type="entry name" value="Transket_pyr"/>
    <property type="match status" value="1"/>
</dbReference>
<dbReference type="InterPro" id="IPR029061">
    <property type="entry name" value="THDP-binding"/>
</dbReference>
<evidence type="ECO:0000259" key="8">
    <source>
        <dbReference type="SMART" id="SM00861"/>
    </source>
</evidence>
<proteinExistence type="predicted"/>
<dbReference type="SUPFAM" id="SSF52518">
    <property type="entry name" value="Thiamin diphosphate-binding fold (THDP-binding)"/>
    <property type="match status" value="2"/>
</dbReference>
<evidence type="ECO:0000256" key="4">
    <source>
        <dbReference type="ARBA" id="ARBA00013321"/>
    </source>
</evidence>
<evidence type="ECO:0000256" key="6">
    <source>
        <dbReference type="ARBA" id="ARBA00023052"/>
    </source>
</evidence>
<evidence type="ECO:0000256" key="7">
    <source>
        <dbReference type="ARBA" id="ARBA00030680"/>
    </source>
</evidence>
<comment type="cofactor">
    <cofactor evidence="1">
        <name>thiamine diphosphate</name>
        <dbReference type="ChEBI" id="CHEBI:58937"/>
    </cofactor>
</comment>
<dbReference type="EMBL" id="NWUF01000016">
    <property type="protein sequence ID" value="PCE41352.1"/>
    <property type="molecule type" value="Genomic_DNA"/>
</dbReference>
<dbReference type="GO" id="GO:0016624">
    <property type="term" value="F:oxidoreductase activity, acting on the aldehyde or oxo group of donors, disulfide as acceptor"/>
    <property type="evidence" value="ECO:0007669"/>
    <property type="project" value="InterPro"/>
</dbReference>
<name>A0A2A4FUJ6_9SPHN</name>
<dbReference type="InterPro" id="IPR009014">
    <property type="entry name" value="Transketo_C/PFOR_II"/>
</dbReference>
<reference evidence="9 10" key="1">
    <citation type="submission" date="2017-09" db="EMBL/GenBank/DDBJ databases">
        <title>The Catabolism of 3,6-Dichlorosalicylic acid is Initiated by the Cytochrome P450 Monooxygenase DsmABC in Rhizorhabdus dicambivorans Ndbn-20.</title>
        <authorList>
            <person name="Na L."/>
        </authorList>
    </citation>
    <scope>NUCLEOTIDE SEQUENCE [LARGE SCALE GENOMIC DNA]</scope>
    <source>
        <strain evidence="9 10">Ndbn-20m</strain>
    </source>
</reference>
<dbReference type="Gene3D" id="3.40.50.970">
    <property type="match status" value="2"/>
</dbReference>
<dbReference type="NCBIfam" id="NF006667">
    <property type="entry name" value="PRK09212.1"/>
    <property type="match status" value="1"/>
</dbReference>
<comment type="function">
    <text evidence="2">E1 component of the 2-oxoglutarate dehydrogenase (OGDH) complex which catalyzes the decarboxylation of 2-oxoglutarate, the first step in the conversion of 2-oxoglutarate to succinyl-CoA and CO(2).</text>
</comment>
<accession>A0A2A4FUJ6</accession>
<evidence type="ECO:0000313" key="9">
    <source>
        <dbReference type="EMBL" id="PCE41352.1"/>
    </source>
</evidence>
<keyword evidence="6" id="KW-0786">Thiamine pyrophosphate</keyword>
<feature type="domain" description="Transketolase-like pyrimidine-binding" evidence="8">
    <location>
        <begin position="330"/>
        <end position="505"/>
    </location>
</feature>
<dbReference type="FunFam" id="3.40.50.970:FF:000001">
    <property type="entry name" value="Pyruvate dehydrogenase E1 beta subunit"/>
    <property type="match status" value="1"/>
</dbReference>
<dbReference type="InterPro" id="IPR033248">
    <property type="entry name" value="Transketolase_C"/>
</dbReference>
<organism evidence="9 10">
    <name type="scientific">Rhizorhabdus dicambivorans</name>
    <dbReference type="NCBI Taxonomy" id="1850238"/>
    <lineage>
        <taxon>Bacteria</taxon>
        <taxon>Pseudomonadati</taxon>
        <taxon>Pseudomonadota</taxon>
        <taxon>Alphaproteobacteria</taxon>
        <taxon>Sphingomonadales</taxon>
        <taxon>Sphingomonadaceae</taxon>
        <taxon>Rhizorhabdus</taxon>
    </lineage>
</organism>
<dbReference type="InterPro" id="IPR005475">
    <property type="entry name" value="Transketolase-like_Pyr-bd"/>
</dbReference>
<dbReference type="SUPFAM" id="SSF52922">
    <property type="entry name" value="TK C-terminal domain-like"/>
    <property type="match status" value="1"/>
</dbReference>
<dbReference type="PANTHER" id="PTHR43257:SF2">
    <property type="entry name" value="PYRUVATE DEHYDROGENASE E1 COMPONENT SUBUNIT BETA"/>
    <property type="match status" value="1"/>
</dbReference>
<dbReference type="Proteomes" id="UP000218934">
    <property type="component" value="Unassembled WGS sequence"/>
</dbReference>
<dbReference type="AlphaFoldDB" id="A0A2A4FUJ6"/>
<dbReference type="PANTHER" id="PTHR43257">
    <property type="entry name" value="PYRUVATE DEHYDROGENASE E1 COMPONENT BETA SUBUNIT"/>
    <property type="match status" value="1"/>
</dbReference>
<dbReference type="Pfam" id="PF00676">
    <property type="entry name" value="E1_dh"/>
    <property type="match status" value="1"/>
</dbReference>
<keyword evidence="10" id="KW-1185">Reference proteome</keyword>
<comment type="subunit">
    <text evidence="3">Homodimer. Part of the 2-oxoglutarate dehydrogenase (OGDH) complex composed of E1 (2-oxoglutarate dehydrogenase), E2 (dihydrolipoamide succinyltransferase) and E3 (dihydrolipoamide dehydrogenase); the complex contains multiple copies of the three enzymatic components (E1, E2 and E3).</text>
</comment>
<dbReference type="OrthoDB" id="7821727at2"/>
<keyword evidence="5" id="KW-0560">Oxidoreductase</keyword>